<dbReference type="EMBL" id="LN890280">
    <property type="protein sequence ID" value="CUR51278.1"/>
    <property type="molecule type" value="Genomic_DNA"/>
</dbReference>
<feature type="transmembrane region" description="Helical" evidence="1">
    <location>
        <begin position="12"/>
        <end position="34"/>
    </location>
</feature>
<evidence type="ECO:0000313" key="3">
    <source>
        <dbReference type="Proteomes" id="UP000196239"/>
    </source>
</evidence>
<organism evidence="2 3">
    <name type="scientific">Nitrosotalea devaniterrae</name>
    <dbReference type="NCBI Taxonomy" id="1078905"/>
    <lineage>
        <taxon>Archaea</taxon>
        <taxon>Nitrososphaerota</taxon>
        <taxon>Nitrososphaeria</taxon>
        <taxon>Nitrosotaleales</taxon>
        <taxon>Nitrosotaleaceae</taxon>
        <taxon>Nitrosotalea</taxon>
    </lineage>
</organism>
<gene>
    <name evidence="2" type="ORF">NDEV_0513</name>
</gene>
<dbReference type="KEGG" id="ndv:NDEV_0513"/>
<keyword evidence="1" id="KW-0812">Transmembrane</keyword>
<reference evidence="3" key="1">
    <citation type="submission" date="2015-10" db="EMBL/GenBank/DDBJ databases">
        <authorList>
            <person name="Lehtovirta-Morley L.E."/>
            <person name="Vieille C."/>
        </authorList>
    </citation>
    <scope>NUCLEOTIDE SEQUENCE [LARGE SCALE GENOMIC DNA]</scope>
</reference>
<evidence type="ECO:0000256" key="1">
    <source>
        <dbReference type="SAM" id="Phobius"/>
    </source>
</evidence>
<proteinExistence type="predicted"/>
<keyword evidence="1" id="KW-0472">Membrane</keyword>
<dbReference type="Proteomes" id="UP000196239">
    <property type="component" value="Chromosome 1"/>
</dbReference>
<protein>
    <submittedName>
        <fullName evidence="2">Uncharacterized protein</fullName>
    </submittedName>
</protein>
<name>A0A128A1R6_9ARCH</name>
<keyword evidence="3" id="KW-1185">Reference proteome</keyword>
<keyword evidence="1" id="KW-1133">Transmembrane helix</keyword>
<accession>A0A128A1R6</accession>
<evidence type="ECO:0000313" key="2">
    <source>
        <dbReference type="EMBL" id="CUR51278.1"/>
    </source>
</evidence>
<sequence length="229" mass="26008">MEIKEGQILKTLHLVIITVIGITSIISLGIIFLLTTQPMRQSVSQSVSDEIFASLPVIHPLRCEDDQNIMICHGMNMEVDSQNRNYDESQTYDYSNRTVEMDNVTFLYTGSSTPEKDNLNCDTEFPRAINITFGHHPPIIVFDGYYKVNETRHFAVRLADGTTNSTILCWSPFTNPKIIEMKDTGLGGVPIYSGMLVTWLDKNKTAGIVQHQYQIKKDYYNAYIAEVKK</sequence>
<dbReference type="AlphaFoldDB" id="A0A128A1R6"/>